<dbReference type="Pfam" id="PF00295">
    <property type="entry name" value="Glyco_hydro_28"/>
    <property type="match status" value="1"/>
</dbReference>
<evidence type="ECO:0000259" key="5">
    <source>
        <dbReference type="Pfam" id="PF12708"/>
    </source>
</evidence>
<dbReference type="GO" id="GO:0004650">
    <property type="term" value="F:polygalacturonase activity"/>
    <property type="evidence" value="ECO:0007669"/>
    <property type="project" value="InterPro"/>
</dbReference>
<dbReference type="InterPro" id="IPR012334">
    <property type="entry name" value="Pectin_lyas_fold"/>
</dbReference>
<dbReference type="AlphaFoldDB" id="A0AB34K032"/>
<dbReference type="Pfam" id="PF12708">
    <property type="entry name" value="Pect-lyase_RHGA_epim"/>
    <property type="match status" value="1"/>
</dbReference>
<evidence type="ECO:0000313" key="6">
    <source>
        <dbReference type="EMBL" id="KAL1527969.1"/>
    </source>
</evidence>
<keyword evidence="3 4" id="KW-0326">Glycosidase</keyword>
<evidence type="ECO:0000313" key="7">
    <source>
        <dbReference type="Proteomes" id="UP001515480"/>
    </source>
</evidence>
<dbReference type="InterPro" id="IPR051801">
    <property type="entry name" value="GH28_Enzymes"/>
</dbReference>
<comment type="similarity">
    <text evidence="1 4">Belongs to the glycosyl hydrolase 28 family.</text>
</comment>
<dbReference type="SUPFAM" id="SSF51126">
    <property type="entry name" value="Pectin lyase-like"/>
    <property type="match status" value="1"/>
</dbReference>
<dbReference type="EMBL" id="JBGBPQ010000002">
    <property type="protein sequence ID" value="KAL1527969.1"/>
    <property type="molecule type" value="Genomic_DNA"/>
</dbReference>
<accession>A0AB34K032</accession>
<proteinExistence type="inferred from homology"/>
<dbReference type="InterPro" id="IPR000743">
    <property type="entry name" value="Glyco_hydro_28"/>
</dbReference>
<dbReference type="Gene3D" id="2.160.20.10">
    <property type="entry name" value="Single-stranded right-handed beta-helix, Pectin lyase-like"/>
    <property type="match status" value="1"/>
</dbReference>
<protein>
    <recommendedName>
        <fullName evidence="5">Rhamnogalacturonase A/B/Epimerase-like pectate lyase domain-containing protein</fullName>
    </recommendedName>
</protein>
<keyword evidence="2 4" id="KW-0378">Hydrolase</keyword>
<gene>
    <name evidence="6" type="ORF">AB1Y20_009340</name>
</gene>
<dbReference type="InterPro" id="IPR006626">
    <property type="entry name" value="PbH1"/>
</dbReference>
<name>A0AB34K032_PRYPA</name>
<dbReference type="Proteomes" id="UP001515480">
    <property type="component" value="Unassembled WGS sequence"/>
</dbReference>
<keyword evidence="7" id="KW-1185">Reference proteome</keyword>
<dbReference type="InterPro" id="IPR024535">
    <property type="entry name" value="RHGA/B-epi-like_pectate_lyase"/>
</dbReference>
<dbReference type="InterPro" id="IPR011050">
    <property type="entry name" value="Pectin_lyase_fold/virulence"/>
</dbReference>
<dbReference type="PANTHER" id="PTHR31339:SF9">
    <property type="entry name" value="PLASMIN AND FIBRONECTIN-BINDING PROTEIN A"/>
    <property type="match status" value="1"/>
</dbReference>
<evidence type="ECO:0000256" key="3">
    <source>
        <dbReference type="ARBA" id="ARBA00023295"/>
    </source>
</evidence>
<dbReference type="GO" id="GO:0005975">
    <property type="term" value="P:carbohydrate metabolic process"/>
    <property type="evidence" value="ECO:0007669"/>
    <property type="project" value="InterPro"/>
</dbReference>
<reference evidence="6 7" key="1">
    <citation type="journal article" date="2024" name="Science">
        <title>Giant polyketide synthase enzymes in the biosynthesis of giant marine polyether toxins.</title>
        <authorList>
            <person name="Fallon T.R."/>
            <person name="Shende V.V."/>
            <person name="Wierzbicki I.H."/>
            <person name="Pendleton A.L."/>
            <person name="Watervoot N.F."/>
            <person name="Auber R.P."/>
            <person name="Gonzalez D.J."/>
            <person name="Wisecaver J.H."/>
            <person name="Moore B.S."/>
        </authorList>
    </citation>
    <scope>NUCLEOTIDE SEQUENCE [LARGE SCALE GENOMIC DNA]</scope>
    <source>
        <strain evidence="6 7">12B1</strain>
    </source>
</reference>
<comment type="caution">
    <text evidence="6">The sequence shown here is derived from an EMBL/GenBank/DDBJ whole genome shotgun (WGS) entry which is preliminary data.</text>
</comment>
<dbReference type="SMART" id="SM00710">
    <property type="entry name" value="PbH1"/>
    <property type="match status" value="5"/>
</dbReference>
<organism evidence="6 7">
    <name type="scientific">Prymnesium parvum</name>
    <name type="common">Toxic golden alga</name>
    <dbReference type="NCBI Taxonomy" id="97485"/>
    <lineage>
        <taxon>Eukaryota</taxon>
        <taxon>Haptista</taxon>
        <taxon>Haptophyta</taxon>
        <taxon>Prymnesiophyceae</taxon>
        <taxon>Prymnesiales</taxon>
        <taxon>Prymnesiaceae</taxon>
        <taxon>Prymnesium</taxon>
    </lineage>
</organism>
<dbReference type="PANTHER" id="PTHR31339">
    <property type="entry name" value="PECTIN LYASE-RELATED"/>
    <property type="match status" value="1"/>
</dbReference>
<evidence type="ECO:0000256" key="1">
    <source>
        <dbReference type="ARBA" id="ARBA00008834"/>
    </source>
</evidence>
<sequence>MMARPVASGAPPPPRTAVNVRHFGARGDGRTDDTRAFQLAIASLPSTPSRLAVPCGPSGDCTYLIRPINLTSAMELYLEDGTTLRAIADARLWPLIPPLPSYGRGRERGGARYTSLLRGEGLHDVSIRGEGYGSVIDGQGAYWWLRHLAGVEEHTRGHLIEFASSRRVAVANLRMIDSPYWNTHFFDCDGVHVSGVRIEAPLLSPNTDGWDPDSSRDVLIEHSSYRGGDDCIAIKSGWDCFGAAYARPSANITARNVTCEGPRAGVAIGSEMSGGVANVSFESIRFISANGAAHIKTGASRGGYVTDVSFSDLTFADGAALAHGILVDAHYGSPNPSCPAGWRPAAPARLANFTFERIRGASTRVLGSAYRFHGSEASPIAGVVIRDAHFPASTLWSSWSCSQVSGTVSVDVEPKPPCSNFVEEVSSSR</sequence>
<evidence type="ECO:0000256" key="2">
    <source>
        <dbReference type="ARBA" id="ARBA00022801"/>
    </source>
</evidence>
<feature type="domain" description="Rhamnogalacturonase A/B/Epimerase-like pectate lyase" evidence="5">
    <location>
        <begin position="18"/>
        <end position="48"/>
    </location>
</feature>
<evidence type="ECO:0000256" key="4">
    <source>
        <dbReference type="RuleBase" id="RU361169"/>
    </source>
</evidence>